<evidence type="ECO:0000313" key="3">
    <source>
        <dbReference type="Proteomes" id="UP000295188"/>
    </source>
</evidence>
<gene>
    <name evidence="2" type="ORF">EDC37_10159</name>
</gene>
<feature type="transmembrane region" description="Helical" evidence="1">
    <location>
        <begin position="14"/>
        <end position="35"/>
    </location>
</feature>
<evidence type="ECO:0000313" key="2">
    <source>
        <dbReference type="EMBL" id="TCS81888.1"/>
    </source>
</evidence>
<keyword evidence="1" id="KW-0812">Transmembrane</keyword>
<dbReference type="RefSeq" id="WP_132546875.1">
    <property type="nucleotide sequence ID" value="NZ_SMAA01000001.1"/>
</dbReference>
<dbReference type="Proteomes" id="UP000295188">
    <property type="component" value="Unassembled WGS sequence"/>
</dbReference>
<comment type="caution">
    <text evidence="2">The sequence shown here is derived from an EMBL/GenBank/DDBJ whole genome shotgun (WGS) entry which is preliminary data.</text>
</comment>
<sequence>MNKGKNKILAGKRLYIFLFFIAVLAGSGLFYYFYWMRTPQYAVKIVADAVSKHDTETFYKYVDVDSVLDGAYDDYFTVYFAEDPFMSKNPIKNFAAVLVKMAKPLAVSEMKKKVDYYVKTGNWQEENTGQDNNEAAALTGKNSDITGLAAIKDMHFQKIKFTKKESDKAIVGLAFTEDGEKDETVINIKMEKQADGVWKVVSIDNMKEYAEKIIARKASKEG</sequence>
<evidence type="ECO:0008006" key="4">
    <source>
        <dbReference type="Google" id="ProtNLM"/>
    </source>
</evidence>
<dbReference type="EMBL" id="SMAA01000001">
    <property type="protein sequence ID" value="TCS81888.1"/>
    <property type="molecule type" value="Genomic_DNA"/>
</dbReference>
<accession>A0A4R3KF47</accession>
<keyword evidence="1" id="KW-1133">Transmembrane helix</keyword>
<proteinExistence type="predicted"/>
<keyword evidence="1" id="KW-0472">Membrane</keyword>
<name>A0A4R3KF47_9FIRM</name>
<protein>
    <recommendedName>
        <fullName evidence="4">DUF2939 family protein</fullName>
    </recommendedName>
</protein>
<keyword evidence="3" id="KW-1185">Reference proteome</keyword>
<dbReference type="OrthoDB" id="1662953at2"/>
<evidence type="ECO:0000256" key="1">
    <source>
        <dbReference type="SAM" id="Phobius"/>
    </source>
</evidence>
<dbReference type="AlphaFoldDB" id="A0A4R3KF47"/>
<reference evidence="2 3" key="1">
    <citation type="submission" date="2019-03" db="EMBL/GenBank/DDBJ databases">
        <title>Genomic Encyclopedia of Type Strains, Phase IV (KMG-IV): sequencing the most valuable type-strain genomes for metagenomic binning, comparative biology and taxonomic classification.</title>
        <authorList>
            <person name="Goeker M."/>
        </authorList>
    </citation>
    <scope>NUCLEOTIDE SEQUENCE [LARGE SCALE GENOMIC DNA]</scope>
    <source>
        <strain evidence="2 3">DSM 20467</strain>
    </source>
</reference>
<organism evidence="2 3">
    <name type="scientific">Pectinatus cerevisiiphilus</name>
    <dbReference type="NCBI Taxonomy" id="86956"/>
    <lineage>
        <taxon>Bacteria</taxon>
        <taxon>Bacillati</taxon>
        <taxon>Bacillota</taxon>
        <taxon>Negativicutes</taxon>
        <taxon>Selenomonadales</taxon>
        <taxon>Selenomonadaceae</taxon>
        <taxon>Pectinatus</taxon>
    </lineage>
</organism>